<evidence type="ECO:0000313" key="3">
    <source>
        <dbReference type="EMBL" id="TQV83982.1"/>
    </source>
</evidence>
<protein>
    <submittedName>
        <fullName evidence="3">Adenylate/guanylate cyclase domain-containing protein</fullName>
    </submittedName>
</protein>
<evidence type="ECO:0000256" key="1">
    <source>
        <dbReference type="SAM" id="MobiDB-lite"/>
    </source>
</evidence>
<dbReference type="PANTHER" id="PTHR43081">
    <property type="entry name" value="ADENYLATE CYCLASE, TERMINAL-DIFFERENTIATION SPECIFIC-RELATED"/>
    <property type="match status" value="1"/>
</dbReference>
<dbReference type="GO" id="GO:0035556">
    <property type="term" value="P:intracellular signal transduction"/>
    <property type="evidence" value="ECO:0007669"/>
    <property type="project" value="InterPro"/>
</dbReference>
<comment type="caution">
    <text evidence="3">The sequence shown here is derived from an EMBL/GenBank/DDBJ whole genome shotgun (WGS) entry which is preliminary data.</text>
</comment>
<dbReference type="CDD" id="cd07302">
    <property type="entry name" value="CHD"/>
    <property type="match status" value="1"/>
</dbReference>
<dbReference type="Proteomes" id="UP000315252">
    <property type="component" value="Unassembled WGS sequence"/>
</dbReference>
<gene>
    <name evidence="3" type="ORF">FKG95_04840</name>
</gene>
<dbReference type="SUPFAM" id="SSF55073">
    <property type="entry name" value="Nucleotide cyclase"/>
    <property type="match status" value="1"/>
</dbReference>
<dbReference type="Gene3D" id="3.30.70.1230">
    <property type="entry name" value="Nucleotide cyclase"/>
    <property type="match status" value="1"/>
</dbReference>
<sequence length="204" mass="20487">MLVMFPCADAAPGNVTGNVQTDAGGHRAEGPVGSAGENAEANSGADSGTDSGADASGIGNGRSETTAAGVTGGITAGVSGGHPGAQEACQAALDSAIDAFDSLATVNFSRRRNGQPEIRFGLGLDLGKVIYGNVGAPDRLAFTVIGPTVNRTARLESLTKATGQPVLMSDSFAQNVAQAVTFVGHFEMKGIPEPQPVYALKNAL</sequence>
<evidence type="ECO:0000313" key="4">
    <source>
        <dbReference type="Proteomes" id="UP000315252"/>
    </source>
</evidence>
<organism evidence="3 4">
    <name type="scientific">Denitrobaculum tricleocarpae</name>
    <dbReference type="NCBI Taxonomy" id="2591009"/>
    <lineage>
        <taxon>Bacteria</taxon>
        <taxon>Pseudomonadati</taxon>
        <taxon>Pseudomonadota</taxon>
        <taxon>Alphaproteobacteria</taxon>
        <taxon>Rhodospirillales</taxon>
        <taxon>Rhodospirillaceae</taxon>
        <taxon>Denitrobaculum</taxon>
    </lineage>
</organism>
<dbReference type="Pfam" id="PF00211">
    <property type="entry name" value="Guanylate_cyc"/>
    <property type="match status" value="1"/>
</dbReference>
<dbReference type="OrthoDB" id="9762462at2"/>
<dbReference type="PANTHER" id="PTHR43081:SF11">
    <property type="entry name" value="BLR2264 PROTEIN"/>
    <property type="match status" value="1"/>
</dbReference>
<proteinExistence type="predicted"/>
<dbReference type="GO" id="GO:0006171">
    <property type="term" value="P:cAMP biosynthetic process"/>
    <property type="evidence" value="ECO:0007669"/>
    <property type="project" value="TreeGrafter"/>
</dbReference>
<evidence type="ECO:0000259" key="2">
    <source>
        <dbReference type="PROSITE" id="PS50125"/>
    </source>
</evidence>
<dbReference type="AlphaFoldDB" id="A0A545U3C6"/>
<dbReference type="InterPro" id="IPR001054">
    <property type="entry name" value="A/G_cyclase"/>
</dbReference>
<dbReference type="InterPro" id="IPR050697">
    <property type="entry name" value="Adenylyl/Guanylyl_Cyclase_3/4"/>
</dbReference>
<name>A0A545U3C6_9PROT</name>
<dbReference type="InterPro" id="IPR029787">
    <property type="entry name" value="Nucleotide_cyclase"/>
</dbReference>
<dbReference type="GO" id="GO:0004016">
    <property type="term" value="F:adenylate cyclase activity"/>
    <property type="evidence" value="ECO:0007669"/>
    <property type="project" value="UniProtKB-ARBA"/>
</dbReference>
<feature type="compositionally biased region" description="Polar residues" evidence="1">
    <location>
        <begin position="40"/>
        <end position="50"/>
    </location>
</feature>
<feature type="region of interest" description="Disordered" evidence="1">
    <location>
        <begin position="13"/>
        <end position="66"/>
    </location>
</feature>
<dbReference type="PROSITE" id="PS50125">
    <property type="entry name" value="GUANYLATE_CYCLASE_2"/>
    <property type="match status" value="1"/>
</dbReference>
<feature type="domain" description="Guanylate cyclase" evidence="2">
    <location>
        <begin position="96"/>
        <end position="156"/>
    </location>
</feature>
<keyword evidence="4" id="KW-1185">Reference proteome</keyword>
<accession>A0A545U3C6</accession>
<dbReference type="EMBL" id="VHSH01000001">
    <property type="protein sequence ID" value="TQV83982.1"/>
    <property type="molecule type" value="Genomic_DNA"/>
</dbReference>
<reference evidence="3 4" key="1">
    <citation type="submission" date="2019-06" db="EMBL/GenBank/DDBJ databases">
        <title>Whole genome sequence for Rhodospirillaceae sp. R148.</title>
        <authorList>
            <person name="Wang G."/>
        </authorList>
    </citation>
    <scope>NUCLEOTIDE SEQUENCE [LARGE SCALE GENOMIC DNA]</scope>
    <source>
        <strain evidence="3 4">R148</strain>
    </source>
</reference>